<accession>A0A9N9TTI7</accession>
<dbReference type="EMBL" id="OU900096">
    <property type="protein sequence ID" value="CAG9860101.1"/>
    <property type="molecule type" value="Genomic_DNA"/>
</dbReference>
<protein>
    <submittedName>
        <fullName evidence="1">Uncharacterized protein</fullName>
    </submittedName>
</protein>
<sequence length="65" mass="7035">MKLSQARCLALRLSVAQSNAPVNRPAGKLVPKSAILLAGLGIGVSSFSLKQMFQSKRPKISYPYF</sequence>
<dbReference type="OrthoDB" id="7610693at2759"/>
<keyword evidence="2" id="KW-1185">Reference proteome</keyword>
<organism evidence="1 2">
    <name type="scientific">Phyllotreta striolata</name>
    <name type="common">Striped flea beetle</name>
    <name type="synonym">Crioceris striolata</name>
    <dbReference type="NCBI Taxonomy" id="444603"/>
    <lineage>
        <taxon>Eukaryota</taxon>
        <taxon>Metazoa</taxon>
        <taxon>Ecdysozoa</taxon>
        <taxon>Arthropoda</taxon>
        <taxon>Hexapoda</taxon>
        <taxon>Insecta</taxon>
        <taxon>Pterygota</taxon>
        <taxon>Neoptera</taxon>
        <taxon>Endopterygota</taxon>
        <taxon>Coleoptera</taxon>
        <taxon>Polyphaga</taxon>
        <taxon>Cucujiformia</taxon>
        <taxon>Chrysomeloidea</taxon>
        <taxon>Chrysomelidae</taxon>
        <taxon>Galerucinae</taxon>
        <taxon>Alticini</taxon>
        <taxon>Phyllotreta</taxon>
    </lineage>
</organism>
<reference evidence="1" key="1">
    <citation type="submission" date="2022-01" db="EMBL/GenBank/DDBJ databases">
        <authorList>
            <person name="King R."/>
        </authorList>
    </citation>
    <scope>NUCLEOTIDE SEQUENCE</scope>
</reference>
<evidence type="ECO:0000313" key="2">
    <source>
        <dbReference type="Proteomes" id="UP001153712"/>
    </source>
</evidence>
<dbReference type="Proteomes" id="UP001153712">
    <property type="component" value="Chromosome 3"/>
</dbReference>
<dbReference type="AlphaFoldDB" id="A0A9N9TTI7"/>
<name>A0A9N9TTI7_PHYSR</name>
<gene>
    <name evidence="1" type="ORF">PHYEVI_LOCUS6458</name>
</gene>
<evidence type="ECO:0000313" key="1">
    <source>
        <dbReference type="EMBL" id="CAG9860101.1"/>
    </source>
</evidence>
<proteinExistence type="predicted"/>